<evidence type="ECO:0000256" key="2">
    <source>
        <dbReference type="SAM" id="Phobius"/>
    </source>
</evidence>
<feature type="compositionally biased region" description="Polar residues" evidence="1">
    <location>
        <begin position="73"/>
        <end position="84"/>
    </location>
</feature>
<keyword evidence="4" id="KW-1185">Reference proteome</keyword>
<protein>
    <submittedName>
        <fullName evidence="3">THUMP domain-containing protein 3-like</fullName>
    </submittedName>
</protein>
<comment type="caution">
    <text evidence="3">The sequence shown here is derived from an EMBL/GenBank/DDBJ whole genome shotgun (WGS) entry which is preliminary data.</text>
</comment>
<dbReference type="AlphaFoldDB" id="A0AAV4EYI5"/>
<reference evidence="3 4" key="1">
    <citation type="journal article" date="2021" name="Elife">
        <title>Chloroplast acquisition without the gene transfer in kleptoplastic sea slugs, Plakobranchus ocellatus.</title>
        <authorList>
            <person name="Maeda T."/>
            <person name="Takahashi S."/>
            <person name="Yoshida T."/>
            <person name="Shimamura S."/>
            <person name="Takaki Y."/>
            <person name="Nagai Y."/>
            <person name="Toyoda A."/>
            <person name="Suzuki Y."/>
            <person name="Arimoto A."/>
            <person name="Ishii H."/>
            <person name="Satoh N."/>
            <person name="Nishiyama T."/>
            <person name="Hasebe M."/>
            <person name="Maruyama T."/>
            <person name="Minagawa J."/>
            <person name="Obokata J."/>
            <person name="Shigenobu S."/>
        </authorList>
    </citation>
    <scope>NUCLEOTIDE SEQUENCE [LARGE SCALE GENOMIC DNA]</scope>
</reference>
<evidence type="ECO:0000313" key="4">
    <source>
        <dbReference type="Proteomes" id="UP000762676"/>
    </source>
</evidence>
<gene>
    <name evidence="3" type="ORF">ElyMa_000219500</name>
</gene>
<feature type="region of interest" description="Disordered" evidence="1">
    <location>
        <begin position="64"/>
        <end position="95"/>
    </location>
</feature>
<organism evidence="3 4">
    <name type="scientific">Elysia marginata</name>
    <dbReference type="NCBI Taxonomy" id="1093978"/>
    <lineage>
        <taxon>Eukaryota</taxon>
        <taxon>Metazoa</taxon>
        <taxon>Spiralia</taxon>
        <taxon>Lophotrochozoa</taxon>
        <taxon>Mollusca</taxon>
        <taxon>Gastropoda</taxon>
        <taxon>Heterobranchia</taxon>
        <taxon>Euthyneura</taxon>
        <taxon>Panpulmonata</taxon>
        <taxon>Sacoglossa</taxon>
        <taxon>Placobranchoidea</taxon>
        <taxon>Plakobranchidae</taxon>
        <taxon>Elysia</taxon>
    </lineage>
</organism>
<proteinExistence type="predicted"/>
<feature type="transmembrane region" description="Helical" evidence="2">
    <location>
        <begin position="36"/>
        <end position="53"/>
    </location>
</feature>
<dbReference type="EMBL" id="BMAT01000427">
    <property type="protein sequence ID" value="GFR66104.1"/>
    <property type="molecule type" value="Genomic_DNA"/>
</dbReference>
<keyword evidence="2" id="KW-0812">Transmembrane</keyword>
<accession>A0AAV4EYI5</accession>
<keyword evidence="2" id="KW-1133">Transmembrane helix</keyword>
<dbReference type="Proteomes" id="UP000762676">
    <property type="component" value="Unassembled WGS sequence"/>
</dbReference>
<name>A0AAV4EYI5_9GAST</name>
<keyword evidence="2" id="KW-0472">Membrane</keyword>
<sequence>MARTARPGARACLLTEDKTSLIKAIQTYGKLWQRRFILSINIGGLSGFVFVLIRTTAAAQKASAATVSVDNPPENTLPQNSGSPDKQVGPTAEES</sequence>
<evidence type="ECO:0000256" key="1">
    <source>
        <dbReference type="SAM" id="MobiDB-lite"/>
    </source>
</evidence>
<evidence type="ECO:0000313" key="3">
    <source>
        <dbReference type="EMBL" id="GFR66104.1"/>
    </source>
</evidence>